<protein>
    <recommendedName>
        <fullName evidence="3">Activator of Hsp90 ATPase-like protein</fullName>
    </recommendedName>
</protein>
<name>A0ABV8DN89_9NOCA</name>
<evidence type="ECO:0000313" key="1">
    <source>
        <dbReference type="EMBL" id="MFC3961308.1"/>
    </source>
</evidence>
<organism evidence="1 2">
    <name type="scientific">Nocardia jiangsuensis</name>
    <dbReference type="NCBI Taxonomy" id="1691563"/>
    <lineage>
        <taxon>Bacteria</taxon>
        <taxon>Bacillati</taxon>
        <taxon>Actinomycetota</taxon>
        <taxon>Actinomycetes</taxon>
        <taxon>Mycobacteriales</taxon>
        <taxon>Nocardiaceae</taxon>
        <taxon>Nocardia</taxon>
    </lineage>
</organism>
<reference evidence="2" key="1">
    <citation type="journal article" date="2019" name="Int. J. Syst. Evol. Microbiol.">
        <title>The Global Catalogue of Microorganisms (GCM) 10K type strain sequencing project: providing services to taxonomists for standard genome sequencing and annotation.</title>
        <authorList>
            <consortium name="The Broad Institute Genomics Platform"/>
            <consortium name="The Broad Institute Genome Sequencing Center for Infectious Disease"/>
            <person name="Wu L."/>
            <person name="Ma J."/>
        </authorList>
    </citation>
    <scope>NUCLEOTIDE SEQUENCE [LARGE SCALE GENOMIC DNA]</scope>
    <source>
        <strain evidence="2">CGMCC 4.7330</strain>
    </source>
</reference>
<sequence length="128" mass="14705">MKTDSLPEQVPVVHRNLTVTVGSRTFATLTRDHLHYWLNRLPHARGGPFMTVIRPGRAGFIQTYRNSDTDYLLEVHGHSDTEFLGTTVADLATVEQLIWDWLEGDLQRLDAIAWNRERYFWSESPGAP</sequence>
<dbReference type="RefSeq" id="WP_378611057.1">
    <property type="nucleotide sequence ID" value="NZ_JBHSAX010000004.1"/>
</dbReference>
<evidence type="ECO:0008006" key="3">
    <source>
        <dbReference type="Google" id="ProtNLM"/>
    </source>
</evidence>
<evidence type="ECO:0000313" key="2">
    <source>
        <dbReference type="Proteomes" id="UP001595696"/>
    </source>
</evidence>
<dbReference type="Proteomes" id="UP001595696">
    <property type="component" value="Unassembled WGS sequence"/>
</dbReference>
<accession>A0ABV8DN89</accession>
<comment type="caution">
    <text evidence="1">The sequence shown here is derived from an EMBL/GenBank/DDBJ whole genome shotgun (WGS) entry which is preliminary data.</text>
</comment>
<proteinExistence type="predicted"/>
<gene>
    <name evidence="1" type="ORF">ACFO0B_04825</name>
</gene>
<dbReference type="EMBL" id="JBHSAX010000004">
    <property type="protein sequence ID" value="MFC3961308.1"/>
    <property type="molecule type" value="Genomic_DNA"/>
</dbReference>
<keyword evidence="2" id="KW-1185">Reference proteome</keyword>